<keyword evidence="3" id="KW-1185">Reference proteome</keyword>
<dbReference type="SMART" id="SM00320">
    <property type="entry name" value="WD40"/>
    <property type="match status" value="3"/>
</dbReference>
<dbReference type="AlphaFoldDB" id="E1Z3S6"/>
<dbReference type="Proteomes" id="UP000008141">
    <property type="component" value="Unassembled WGS sequence"/>
</dbReference>
<reference evidence="2 3" key="1">
    <citation type="journal article" date="2010" name="Plant Cell">
        <title>The Chlorella variabilis NC64A genome reveals adaptation to photosymbiosis, coevolution with viruses, and cryptic sex.</title>
        <authorList>
            <person name="Blanc G."/>
            <person name="Duncan G."/>
            <person name="Agarkova I."/>
            <person name="Borodovsky M."/>
            <person name="Gurnon J."/>
            <person name="Kuo A."/>
            <person name="Lindquist E."/>
            <person name="Lucas S."/>
            <person name="Pangilinan J."/>
            <person name="Polle J."/>
            <person name="Salamov A."/>
            <person name="Terry A."/>
            <person name="Yamada T."/>
            <person name="Dunigan D.D."/>
            <person name="Grigoriev I.V."/>
            <person name="Claverie J.M."/>
            <person name="Van Etten J.L."/>
        </authorList>
    </citation>
    <scope>NUCLEOTIDE SEQUENCE [LARGE SCALE GENOMIC DNA]</scope>
    <source>
        <strain evidence="2 3">NC64A</strain>
    </source>
</reference>
<dbReference type="InterPro" id="IPR015943">
    <property type="entry name" value="WD40/YVTN_repeat-like_dom_sf"/>
</dbReference>
<protein>
    <submittedName>
        <fullName evidence="2">Uncharacterized protein</fullName>
    </submittedName>
</protein>
<dbReference type="InterPro" id="IPR001680">
    <property type="entry name" value="WD40_rpt"/>
</dbReference>
<gene>
    <name evidence="2" type="ORF">CHLNCDRAFT_19120</name>
</gene>
<evidence type="ECO:0000313" key="3">
    <source>
        <dbReference type="Proteomes" id="UP000008141"/>
    </source>
</evidence>
<name>E1Z3S6_CHLVA</name>
<dbReference type="PROSITE" id="PS50294">
    <property type="entry name" value="WD_REPEATS_REGION"/>
    <property type="match status" value="2"/>
</dbReference>
<dbReference type="OrthoDB" id="515143at2759"/>
<evidence type="ECO:0000313" key="2">
    <source>
        <dbReference type="EMBL" id="EFN59532.1"/>
    </source>
</evidence>
<accession>E1Z3S6</accession>
<dbReference type="InterPro" id="IPR036322">
    <property type="entry name" value="WD40_repeat_dom_sf"/>
</dbReference>
<evidence type="ECO:0000256" key="1">
    <source>
        <dbReference type="PROSITE-ProRule" id="PRU00221"/>
    </source>
</evidence>
<dbReference type="RefSeq" id="XP_005851634.1">
    <property type="nucleotide sequence ID" value="XM_005851572.1"/>
</dbReference>
<dbReference type="EMBL" id="GL433836">
    <property type="protein sequence ID" value="EFN59532.1"/>
    <property type="molecule type" value="Genomic_DNA"/>
</dbReference>
<sequence>MLGSVPTQLVATAGADATVRLWCSTTGRQLQLLTGHGDRVCRLCWSPCGSLLASTSLDGATRVWSMGAAAASSLPASLLEPGPVFGEGGDDGRVSCLAFSPDGGQLATGASSGQVRLWSTGGEGSCLRELSRHGGLVSSVCFSPCSSLLASASGEVLKRSRHSLTVWFPFTCVCLAGFLP</sequence>
<dbReference type="InParanoid" id="E1Z3S6"/>
<keyword evidence="1" id="KW-0853">WD repeat</keyword>
<dbReference type="KEGG" id="cvr:CHLNCDRAFT_19120"/>
<dbReference type="PANTHER" id="PTHR19879">
    <property type="entry name" value="TRANSCRIPTION INITIATION FACTOR TFIID"/>
    <property type="match status" value="1"/>
</dbReference>
<feature type="repeat" description="WD" evidence="1">
    <location>
        <begin position="33"/>
        <end position="66"/>
    </location>
</feature>
<dbReference type="Gene3D" id="2.130.10.10">
    <property type="entry name" value="YVTN repeat-like/Quinoprotein amine dehydrogenase"/>
    <property type="match status" value="2"/>
</dbReference>
<dbReference type="Pfam" id="PF00400">
    <property type="entry name" value="WD40"/>
    <property type="match status" value="3"/>
</dbReference>
<dbReference type="OMA" id="GRIYIFM"/>
<feature type="repeat" description="WD" evidence="1">
    <location>
        <begin position="87"/>
        <end position="119"/>
    </location>
</feature>
<proteinExistence type="predicted"/>
<dbReference type="SUPFAM" id="SSF50978">
    <property type="entry name" value="WD40 repeat-like"/>
    <property type="match status" value="1"/>
</dbReference>
<dbReference type="PANTHER" id="PTHR19879:SF9">
    <property type="entry name" value="TRANSCRIPTION INITIATION FACTOR TFIID SUBUNIT 5"/>
    <property type="match status" value="1"/>
</dbReference>
<dbReference type="eggNOG" id="KOG0272">
    <property type="taxonomic scope" value="Eukaryota"/>
</dbReference>
<dbReference type="PROSITE" id="PS50082">
    <property type="entry name" value="WD_REPEATS_2"/>
    <property type="match status" value="2"/>
</dbReference>
<dbReference type="GeneID" id="17358392"/>
<organism evidence="3">
    <name type="scientific">Chlorella variabilis</name>
    <name type="common">Green alga</name>
    <dbReference type="NCBI Taxonomy" id="554065"/>
    <lineage>
        <taxon>Eukaryota</taxon>
        <taxon>Viridiplantae</taxon>
        <taxon>Chlorophyta</taxon>
        <taxon>core chlorophytes</taxon>
        <taxon>Trebouxiophyceae</taxon>
        <taxon>Chlorellales</taxon>
        <taxon>Chlorellaceae</taxon>
        <taxon>Chlorella clade</taxon>
        <taxon>Chlorella</taxon>
    </lineage>
</organism>
<dbReference type="STRING" id="554065.E1Z3S6"/>